<evidence type="ECO:0000313" key="2">
    <source>
        <dbReference type="Proteomes" id="UP000095447"/>
    </source>
</evidence>
<proteinExistence type="predicted"/>
<sequence length="89" mass="10019">MNDITFIGVNLTQELQKQLDSHKSAILSTAPPDAVKGYNLGVQNTLLLLDSLLSSFEPNEFLINTTDSHLTEYDYDELEALTRKQVYKS</sequence>
<gene>
    <name evidence="1" type="ORF">ERS852395_01481</name>
</gene>
<dbReference type="EMBL" id="CYZA01000006">
    <property type="protein sequence ID" value="CUN84183.1"/>
    <property type="molecule type" value="Genomic_DNA"/>
</dbReference>
<evidence type="ECO:0000313" key="1">
    <source>
        <dbReference type="EMBL" id="CUN84183.1"/>
    </source>
</evidence>
<accession>A0A174A7J9</accession>
<dbReference type="AlphaFoldDB" id="A0A174A7J9"/>
<dbReference type="RefSeq" id="WP_055053226.1">
    <property type="nucleotide sequence ID" value="NZ_CYZA01000006.1"/>
</dbReference>
<dbReference type="Proteomes" id="UP000095447">
    <property type="component" value="Unassembled WGS sequence"/>
</dbReference>
<name>A0A174A7J9_9FIRM</name>
<protein>
    <submittedName>
        <fullName evidence="1">Uncharacterized protein</fullName>
    </submittedName>
</protein>
<reference evidence="1 2" key="1">
    <citation type="submission" date="2015-09" db="EMBL/GenBank/DDBJ databases">
        <authorList>
            <consortium name="Pathogen Informatics"/>
        </authorList>
    </citation>
    <scope>NUCLEOTIDE SEQUENCE [LARGE SCALE GENOMIC DNA]</scope>
    <source>
        <strain evidence="1 2">2789STDY5608838</strain>
    </source>
</reference>
<organism evidence="1 2">
    <name type="scientific">Blautia obeum</name>
    <dbReference type="NCBI Taxonomy" id="40520"/>
    <lineage>
        <taxon>Bacteria</taxon>
        <taxon>Bacillati</taxon>
        <taxon>Bacillota</taxon>
        <taxon>Clostridia</taxon>
        <taxon>Lachnospirales</taxon>
        <taxon>Lachnospiraceae</taxon>
        <taxon>Blautia</taxon>
    </lineage>
</organism>